<protein>
    <submittedName>
        <fullName evidence="4">von Willebrand factor type A domain-containing protein</fullName>
    </submittedName>
</protein>
<dbReference type="GeneID" id="85311632"/>
<gene>
    <name evidence="4" type="ORF">QBC33DRAFT_544337</name>
</gene>
<dbReference type="Pfam" id="PF08487">
    <property type="entry name" value="VIT"/>
    <property type="match status" value="1"/>
</dbReference>
<feature type="compositionally biased region" description="Basic and acidic residues" evidence="1">
    <location>
        <begin position="647"/>
        <end position="659"/>
    </location>
</feature>
<feature type="region of interest" description="Disordered" evidence="1">
    <location>
        <begin position="1155"/>
        <end position="1262"/>
    </location>
</feature>
<evidence type="ECO:0000313" key="4">
    <source>
        <dbReference type="EMBL" id="KAK1765455.1"/>
    </source>
</evidence>
<dbReference type="InterPro" id="IPR013694">
    <property type="entry name" value="VIT"/>
</dbReference>
<dbReference type="PANTHER" id="PTHR45737">
    <property type="entry name" value="VON WILLEBRAND FACTOR A DOMAIN-CONTAINING PROTEIN 5A"/>
    <property type="match status" value="1"/>
</dbReference>
<comment type="caution">
    <text evidence="4">The sequence shown here is derived from an EMBL/GenBank/DDBJ whole genome shotgun (WGS) entry which is preliminary data.</text>
</comment>
<name>A0AAJ0BVY0_9PEZI</name>
<dbReference type="AlphaFoldDB" id="A0AAJ0BVY0"/>
<feature type="region of interest" description="Disordered" evidence="1">
    <location>
        <begin position="613"/>
        <end position="747"/>
    </location>
</feature>
<feature type="domain" description="VWFA" evidence="2">
    <location>
        <begin position="280"/>
        <end position="453"/>
    </location>
</feature>
<evidence type="ECO:0000256" key="1">
    <source>
        <dbReference type="SAM" id="MobiDB-lite"/>
    </source>
</evidence>
<feature type="compositionally biased region" description="Basic and acidic residues" evidence="1">
    <location>
        <begin position="1204"/>
        <end position="1223"/>
    </location>
</feature>
<feature type="domain" description="VIT" evidence="3">
    <location>
        <begin position="2"/>
        <end position="132"/>
    </location>
</feature>
<dbReference type="SUPFAM" id="SSF53300">
    <property type="entry name" value="vWA-like"/>
    <property type="match status" value="1"/>
</dbReference>
<proteinExistence type="predicted"/>
<feature type="compositionally biased region" description="Basic residues" evidence="1">
    <location>
        <begin position="1056"/>
        <end position="1071"/>
    </location>
</feature>
<dbReference type="InterPro" id="IPR036465">
    <property type="entry name" value="vWFA_dom_sf"/>
</dbReference>
<keyword evidence="5" id="KW-1185">Reference proteome</keyword>
<feature type="compositionally biased region" description="Polar residues" evidence="1">
    <location>
        <begin position="1192"/>
        <end position="1202"/>
    </location>
</feature>
<dbReference type="Proteomes" id="UP001244011">
    <property type="component" value="Unassembled WGS sequence"/>
</dbReference>
<dbReference type="Pfam" id="PF13768">
    <property type="entry name" value="VWA_3"/>
    <property type="match status" value="1"/>
</dbReference>
<feature type="region of interest" description="Disordered" evidence="1">
    <location>
        <begin position="1056"/>
        <end position="1102"/>
    </location>
</feature>
<evidence type="ECO:0000313" key="5">
    <source>
        <dbReference type="Proteomes" id="UP001244011"/>
    </source>
</evidence>
<dbReference type="Gene3D" id="3.40.50.410">
    <property type="entry name" value="von Willebrand factor, type A domain"/>
    <property type="match status" value="1"/>
</dbReference>
<organism evidence="4 5">
    <name type="scientific">Phialemonium atrogriseum</name>
    <dbReference type="NCBI Taxonomy" id="1093897"/>
    <lineage>
        <taxon>Eukaryota</taxon>
        <taxon>Fungi</taxon>
        <taxon>Dikarya</taxon>
        <taxon>Ascomycota</taxon>
        <taxon>Pezizomycotina</taxon>
        <taxon>Sordariomycetes</taxon>
        <taxon>Sordariomycetidae</taxon>
        <taxon>Cephalothecales</taxon>
        <taxon>Cephalothecaceae</taxon>
        <taxon>Phialemonium</taxon>
    </lineage>
</organism>
<dbReference type="InterPro" id="IPR002035">
    <property type="entry name" value="VWF_A"/>
</dbReference>
<evidence type="ECO:0000259" key="3">
    <source>
        <dbReference type="PROSITE" id="PS51468"/>
    </source>
</evidence>
<dbReference type="RefSeq" id="XP_060281668.1">
    <property type="nucleotide sequence ID" value="XM_060428445.1"/>
</dbReference>
<dbReference type="SMART" id="SM00327">
    <property type="entry name" value="VWA"/>
    <property type="match status" value="1"/>
</dbReference>
<reference evidence="4" key="1">
    <citation type="submission" date="2023-06" db="EMBL/GenBank/DDBJ databases">
        <title>Genome-scale phylogeny and comparative genomics of the fungal order Sordariales.</title>
        <authorList>
            <consortium name="Lawrence Berkeley National Laboratory"/>
            <person name="Hensen N."/>
            <person name="Bonometti L."/>
            <person name="Westerberg I."/>
            <person name="Brannstrom I.O."/>
            <person name="Guillou S."/>
            <person name="Cros-Aarteil S."/>
            <person name="Calhoun S."/>
            <person name="Haridas S."/>
            <person name="Kuo A."/>
            <person name="Mondo S."/>
            <person name="Pangilinan J."/>
            <person name="Riley R."/>
            <person name="Labutti K."/>
            <person name="Andreopoulos B."/>
            <person name="Lipzen A."/>
            <person name="Chen C."/>
            <person name="Yanf M."/>
            <person name="Daum C."/>
            <person name="Ng V."/>
            <person name="Clum A."/>
            <person name="Steindorff A."/>
            <person name="Ohm R."/>
            <person name="Martin F."/>
            <person name="Silar P."/>
            <person name="Natvig D."/>
            <person name="Lalanne C."/>
            <person name="Gautier V."/>
            <person name="Ament-Velasquez S.L."/>
            <person name="Kruys A."/>
            <person name="Hutchinson M.I."/>
            <person name="Powell A.J."/>
            <person name="Barry K."/>
            <person name="Miller A.N."/>
            <person name="Grigoriev I.V."/>
            <person name="Debuchy R."/>
            <person name="Gladieux P."/>
            <person name="Thoren M.H."/>
            <person name="Johannesson H."/>
        </authorList>
    </citation>
    <scope>NUCLEOTIDE SEQUENCE</scope>
    <source>
        <strain evidence="4">8032-3</strain>
    </source>
</reference>
<dbReference type="PANTHER" id="PTHR45737:SF6">
    <property type="entry name" value="VON WILLEBRAND FACTOR A DOMAIN-CONTAINING PROTEIN 5A"/>
    <property type="match status" value="1"/>
</dbReference>
<accession>A0AAJ0BVY0</accession>
<feature type="compositionally biased region" description="Polar residues" evidence="1">
    <location>
        <begin position="1072"/>
        <end position="1083"/>
    </location>
</feature>
<dbReference type="PROSITE" id="PS50234">
    <property type="entry name" value="VWFA"/>
    <property type="match status" value="1"/>
</dbReference>
<dbReference type="PROSITE" id="PS51468">
    <property type="entry name" value="VIT"/>
    <property type="match status" value="1"/>
</dbReference>
<evidence type="ECO:0000259" key="2">
    <source>
        <dbReference type="PROSITE" id="PS50234"/>
    </source>
</evidence>
<sequence>MTPKAGITWNRQKDCLRPLWVNIQARVVDDIGIFTATQLFWNHTKDNIAQAAYTFPLPNGCSVTDFSCQFGKRNSNKLLVAKVRPRAEARANFDRAKTTAALGELNTSEIFTSSLGNIPAKARLRVEITFTCLLQRQLREDDDVTLVTLTIPTTIAPRYGTPPPEMRHANITEPLGITIEAIVISREPLLAIQARCKGHQITQEPYWEVNSGGQWMETGTLVRLGVTDSLGGDFVLNMSRPIEREQPSAWVEYHPEWPDQRAMMISIPPTSTTNVPGRSEILFLADRSGSMENKIGALKKAMMFFLRGIPEGKLFNIWCFGSKYTSMWRGSGEYNAQNLAAAEKYVANKFRSDMGGTELLPALRAVVDARDATTLTDVIVLTDGEYWALDDTTNFVRDTKQATNGGVRFFALGIGNEVSHALVENIARAGGGYSQVVEAAGGGDLTRSLVTMLDKALKDHASSVDIYFDGVEKSQGSDFLQSPTLLKSPFNTMEMSPFVHNRILLLLNTSEWRHSLPQWVQVVRNDSRGKQEMIDVRVQALLNPGTLIHKLAARALLGDLERRESWIQGHLFAPPRYSIEEEDLTRAEGEALGIHYNIASKWTSFFIEQSSNPGLDDPFLQDSTNPPSKHSKTQPKEGGSRSKHSKRQSEPRAGGDKGKYANSRSAEGPTELPNPARRRSDVPYPDPSGNPFFDQPHTAGPGLEETYSSPSSPEMLGSKRGAGSSKGEEPRRGAAFKSNGIPHFENRDINADEEDPFWGQTLSQYTEANVKYGQLSPTVSRTAPQSVEEQLHTGGGVDDNDAMPYEAPSTTDAIYGSRYQETSEHDSFGPSQEPMAPVVSDLAIDAPSSIPASNLAMVSIEKVTSSRKTRETDADEFVISSLIHLLTSEGCFKFADKKAGKKLLGKKFGAIVDALGDVDFPLASTIAVVVLLRQDYRKHRSFYRLGLAKAVQYIQHAFPDCGVEDENFTVDNFLLYLEAPGEECLYNASDLDDETEDERNDKNGEGLQRDLARRLIELAQCLTPGERVCRKTLASLDAKISEMEVVLFGVSSSRKNGRARRTNTVKAHGTKQSRNQTFQPSPKSNEESTADNSSHYYAQGGGSGEQVATYNLAEYRYATFPTGHEETPGIASSSQDFGVPVVVAGQQEAADGYEWGAAPPLAYPPAVTEERDYQGDSGDGPSQYEAPPYSQPEVQSPTTTLAPDTEKIWHDDPRQERERHDNATEYATPDTKSDTRHAKSKNVGSQSRGEPSNTAKRSKGRR</sequence>
<dbReference type="EMBL" id="MU839015">
    <property type="protein sequence ID" value="KAK1765455.1"/>
    <property type="molecule type" value="Genomic_DNA"/>
</dbReference>
<feature type="compositionally biased region" description="Polar residues" evidence="1">
    <location>
        <begin position="1242"/>
        <end position="1255"/>
    </location>
</feature>